<name>A0A8J9U5C8_9NEOP</name>
<proteinExistence type="predicted"/>
<dbReference type="Proteomes" id="UP000838878">
    <property type="component" value="Chromosome 1"/>
</dbReference>
<protein>
    <submittedName>
        <fullName evidence="1">Uncharacterized protein</fullName>
    </submittedName>
</protein>
<feature type="non-terminal residue" evidence="1">
    <location>
        <position position="117"/>
    </location>
</feature>
<organism evidence="1 2">
    <name type="scientific">Brenthis ino</name>
    <name type="common">lesser marbled fritillary</name>
    <dbReference type="NCBI Taxonomy" id="405034"/>
    <lineage>
        <taxon>Eukaryota</taxon>
        <taxon>Metazoa</taxon>
        <taxon>Ecdysozoa</taxon>
        <taxon>Arthropoda</taxon>
        <taxon>Hexapoda</taxon>
        <taxon>Insecta</taxon>
        <taxon>Pterygota</taxon>
        <taxon>Neoptera</taxon>
        <taxon>Endopterygota</taxon>
        <taxon>Lepidoptera</taxon>
        <taxon>Glossata</taxon>
        <taxon>Ditrysia</taxon>
        <taxon>Papilionoidea</taxon>
        <taxon>Nymphalidae</taxon>
        <taxon>Heliconiinae</taxon>
        <taxon>Argynnini</taxon>
        <taxon>Brenthis</taxon>
    </lineage>
</organism>
<evidence type="ECO:0000313" key="1">
    <source>
        <dbReference type="EMBL" id="CAH0714186.1"/>
    </source>
</evidence>
<keyword evidence="2" id="KW-1185">Reference proteome</keyword>
<accession>A0A8J9U5C8</accession>
<dbReference type="PANTHER" id="PTHR21261">
    <property type="entry name" value="BEAT PROTEIN"/>
    <property type="match status" value="1"/>
</dbReference>
<sequence>MEDVWVELRAPRFVVHGHSAVLRCEHNVDAQTLYKVVFFKSGQRIMQYVQGRDPPYELYNFTGADINVVFFKSGQRIMQYVQGRDPPYELYNFTGADINIDLNISQLINLRKLVKSV</sequence>
<dbReference type="AlphaFoldDB" id="A0A8J9U5C8"/>
<dbReference type="OrthoDB" id="7392922at2759"/>
<evidence type="ECO:0000313" key="2">
    <source>
        <dbReference type="Proteomes" id="UP000838878"/>
    </source>
</evidence>
<reference evidence="1" key="1">
    <citation type="submission" date="2021-12" db="EMBL/GenBank/DDBJ databases">
        <authorList>
            <person name="Martin H S."/>
        </authorList>
    </citation>
    <scope>NUCLEOTIDE SEQUENCE</scope>
</reference>
<dbReference type="EMBL" id="OV170221">
    <property type="protein sequence ID" value="CAH0714186.1"/>
    <property type="molecule type" value="Genomic_DNA"/>
</dbReference>
<dbReference type="PANTHER" id="PTHR21261:SF3">
    <property type="entry name" value="BEATEN PATH VII"/>
    <property type="match status" value="1"/>
</dbReference>
<gene>
    <name evidence="1" type="ORF">BINO364_LOCUS1265</name>
</gene>